<reference evidence="1" key="1">
    <citation type="journal article" date="2015" name="Nature">
        <title>Complex archaea that bridge the gap between prokaryotes and eukaryotes.</title>
        <authorList>
            <person name="Spang A."/>
            <person name="Saw J.H."/>
            <person name="Jorgensen S.L."/>
            <person name="Zaremba-Niedzwiedzka K."/>
            <person name="Martijn J."/>
            <person name="Lind A.E."/>
            <person name="van Eijk R."/>
            <person name="Schleper C."/>
            <person name="Guy L."/>
            <person name="Ettema T.J."/>
        </authorList>
    </citation>
    <scope>NUCLEOTIDE SEQUENCE</scope>
</reference>
<accession>A0A0F9WE16</accession>
<gene>
    <name evidence="1" type="ORF">LCGC14_0369920</name>
</gene>
<dbReference type="AlphaFoldDB" id="A0A0F9WE16"/>
<protein>
    <submittedName>
        <fullName evidence="1">Uncharacterized protein</fullName>
    </submittedName>
</protein>
<organism evidence="1">
    <name type="scientific">marine sediment metagenome</name>
    <dbReference type="NCBI Taxonomy" id="412755"/>
    <lineage>
        <taxon>unclassified sequences</taxon>
        <taxon>metagenomes</taxon>
        <taxon>ecological metagenomes</taxon>
    </lineage>
</organism>
<comment type="caution">
    <text evidence="1">The sequence shown here is derived from an EMBL/GenBank/DDBJ whole genome shotgun (WGS) entry which is preliminary data.</text>
</comment>
<evidence type="ECO:0000313" key="1">
    <source>
        <dbReference type="EMBL" id="KKN76483.1"/>
    </source>
</evidence>
<proteinExistence type="predicted"/>
<name>A0A0F9WE16_9ZZZZ</name>
<dbReference type="EMBL" id="LAZR01000295">
    <property type="protein sequence ID" value="KKN76483.1"/>
    <property type="molecule type" value="Genomic_DNA"/>
</dbReference>
<sequence>MVRQGSPQVDELLTDAEIWEACKLGWDEEKMGCPFPESAFNDFTLTRAIIQAQIAKMKRLGYGQPDEGAELPENPYSERASIDFAKRYQTSSAARKEFVYNQAQQDLHDAGYHIDIKEGQ</sequence>